<proteinExistence type="inferred from homology"/>
<evidence type="ECO:0000256" key="1">
    <source>
        <dbReference type="ARBA" id="ARBA00004861"/>
    </source>
</evidence>
<keyword evidence="6 9" id="KW-0456">Lyase</keyword>
<dbReference type="InterPro" id="IPR011060">
    <property type="entry name" value="RibuloseP-bd_barrel"/>
</dbReference>
<keyword evidence="5 9" id="KW-0665">Pyrimidine biosynthesis</keyword>
<comment type="pathway">
    <text evidence="1 9">Pyrimidine metabolism; UMP biosynthesis via de novo pathway; UMP from orotate: step 2/2.</text>
</comment>
<dbReference type="EC" id="4.1.1.23" evidence="2 9"/>
<dbReference type="SUPFAM" id="SSF51366">
    <property type="entry name" value="Ribulose-phoshate binding barrel"/>
    <property type="match status" value="1"/>
</dbReference>
<dbReference type="NCBIfam" id="TIGR01740">
    <property type="entry name" value="pyrF"/>
    <property type="match status" value="1"/>
</dbReference>
<accession>A0A2A2HEH8</accession>
<dbReference type="PANTHER" id="PTHR32119:SF2">
    <property type="entry name" value="OROTIDINE 5'-PHOSPHATE DECARBOXYLASE"/>
    <property type="match status" value="1"/>
</dbReference>
<name>A0A2A2HEH8_9EURY</name>
<organism evidence="11 13">
    <name type="scientific">Methanosphaera cuniculi</name>
    <dbReference type="NCBI Taxonomy" id="1077256"/>
    <lineage>
        <taxon>Archaea</taxon>
        <taxon>Methanobacteriati</taxon>
        <taxon>Methanobacteriota</taxon>
        <taxon>Methanomada group</taxon>
        <taxon>Methanobacteria</taxon>
        <taxon>Methanobacteriales</taxon>
        <taxon>Methanobacteriaceae</taxon>
        <taxon>Methanosphaera</taxon>
    </lineage>
</organism>
<feature type="binding site" evidence="8">
    <location>
        <position position="119"/>
    </location>
    <ligand>
        <name>substrate</name>
    </ligand>
</feature>
<evidence type="ECO:0000313" key="11">
    <source>
        <dbReference type="EMBL" id="PAV07871.1"/>
    </source>
</evidence>
<dbReference type="CDD" id="cd04725">
    <property type="entry name" value="OMP_decarboxylase_like"/>
    <property type="match status" value="1"/>
</dbReference>
<dbReference type="GO" id="GO:0005829">
    <property type="term" value="C:cytosol"/>
    <property type="evidence" value="ECO:0007669"/>
    <property type="project" value="TreeGrafter"/>
</dbReference>
<evidence type="ECO:0000313" key="12">
    <source>
        <dbReference type="EMBL" id="PWL07687.1"/>
    </source>
</evidence>
<feature type="domain" description="Orotidine 5'-phosphate decarboxylase" evidence="10">
    <location>
        <begin position="6"/>
        <end position="210"/>
    </location>
</feature>
<dbReference type="EMBL" id="LMVN01000006">
    <property type="protein sequence ID" value="PAV07871.1"/>
    <property type="molecule type" value="Genomic_DNA"/>
</dbReference>
<evidence type="ECO:0000313" key="14">
    <source>
        <dbReference type="Proteomes" id="UP000246004"/>
    </source>
</evidence>
<dbReference type="InterPro" id="IPR018089">
    <property type="entry name" value="OMPdecase_AS"/>
</dbReference>
<comment type="similarity">
    <text evidence="9">Belongs to the OMP decarboxylase family.</text>
</comment>
<evidence type="ECO:0000256" key="5">
    <source>
        <dbReference type="ARBA" id="ARBA00022975"/>
    </source>
</evidence>
<dbReference type="GO" id="GO:0006207">
    <property type="term" value="P:'de novo' pyrimidine nucleobase biosynthetic process"/>
    <property type="evidence" value="ECO:0007669"/>
    <property type="project" value="InterPro"/>
</dbReference>
<reference evidence="12 14" key="1">
    <citation type="submission" date="2016-04" db="EMBL/GenBank/DDBJ databases">
        <title>Genome sequence of Methanosphaera cuniculi DSM 4103.</title>
        <authorList>
            <person name="Poehlein A."/>
            <person name="Seedorf H."/>
            <person name="Daniel R."/>
        </authorList>
    </citation>
    <scope>NUCLEOTIDE SEQUENCE [LARGE SCALE GENOMIC DNA]</scope>
    <source>
        <strain evidence="12 14">DSM 4103</strain>
    </source>
</reference>
<dbReference type="InterPro" id="IPR014732">
    <property type="entry name" value="OMPdecase"/>
</dbReference>
<feature type="active site" description="For OMPdecase activity" evidence="7">
    <location>
        <position position="64"/>
    </location>
</feature>
<evidence type="ECO:0000256" key="9">
    <source>
        <dbReference type="RuleBase" id="RU000512"/>
    </source>
</evidence>
<feature type="active site" description="For OMPdecase activity" evidence="7">
    <location>
        <position position="62"/>
    </location>
</feature>
<dbReference type="UniPathway" id="UPA00070">
    <property type="reaction ID" value="UER00120"/>
</dbReference>
<dbReference type="GO" id="GO:0004590">
    <property type="term" value="F:orotidine-5'-phosphate decarboxylase activity"/>
    <property type="evidence" value="ECO:0007669"/>
    <property type="project" value="UniProtKB-EC"/>
</dbReference>
<dbReference type="RefSeq" id="WP_095608218.1">
    <property type="nucleotide sequence ID" value="NZ_LMVN01000006.1"/>
</dbReference>
<evidence type="ECO:0000256" key="6">
    <source>
        <dbReference type="ARBA" id="ARBA00023239"/>
    </source>
</evidence>
<keyword evidence="13" id="KW-1185">Reference proteome</keyword>
<feature type="binding site" evidence="8">
    <location>
        <position position="12"/>
    </location>
    <ligand>
        <name>substrate</name>
    </ligand>
</feature>
<dbReference type="NCBIfam" id="NF010386">
    <property type="entry name" value="PRK13813.1"/>
    <property type="match status" value="1"/>
</dbReference>
<dbReference type="PANTHER" id="PTHR32119">
    <property type="entry name" value="OROTIDINE 5'-PHOSPHATE DECARBOXYLASE"/>
    <property type="match status" value="1"/>
</dbReference>
<dbReference type="AlphaFoldDB" id="A0A2A2HEH8"/>
<dbReference type="OrthoDB" id="94124at2157"/>
<evidence type="ECO:0000259" key="10">
    <source>
        <dbReference type="SMART" id="SM00934"/>
    </source>
</evidence>
<feature type="binding site" evidence="8">
    <location>
        <position position="195"/>
    </location>
    <ligand>
        <name>substrate</name>
    </ligand>
</feature>
<protein>
    <recommendedName>
        <fullName evidence="3 9">Orotidine 5'-phosphate decarboxylase</fullName>
        <ecNumber evidence="2 9">4.1.1.23</ecNumber>
    </recommendedName>
</protein>
<evidence type="ECO:0000256" key="2">
    <source>
        <dbReference type="ARBA" id="ARBA00012321"/>
    </source>
</evidence>
<dbReference type="SMART" id="SM00934">
    <property type="entry name" value="OMPdecase"/>
    <property type="match status" value="1"/>
</dbReference>
<evidence type="ECO:0000256" key="3">
    <source>
        <dbReference type="ARBA" id="ARBA00021923"/>
    </source>
</evidence>
<evidence type="ECO:0000256" key="8">
    <source>
        <dbReference type="PIRSR" id="PIRSR614732-2"/>
    </source>
</evidence>
<dbReference type="Proteomes" id="UP000246004">
    <property type="component" value="Unassembled WGS sequence"/>
</dbReference>
<dbReference type="InterPro" id="IPR013785">
    <property type="entry name" value="Aldolase_TIM"/>
</dbReference>
<sequence>MKVKNQIILALDVEDKDEAYKILDQTTPYLNTIKIGYPITLALGPQIIQQIKDDYNVQIIADFKVADIDATNEKIVNTTLNWGADSIIVHGFTGDDSVLAAKNMAEKNNKEIFLLTEMSHPGADRFLKPVAEEIAQMGVDMGIKNYVAPATKTDRLAKIREIVGDEAFIISPGVGVQGGKIQDTLKYADAAIIGRSIYNSDNPQQTLEDLINMI</sequence>
<evidence type="ECO:0000256" key="7">
    <source>
        <dbReference type="PIRSR" id="PIRSR614732-1"/>
    </source>
</evidence>
<evidence type="ECO:0000313" key="13">
    <source>
        <dbReference type="Proteomes" id="UP000217528"/>
    </source>
</evidence>
<dbReference type="Proteomes" id="UP000217528">
    <property type="component" value="Unassembled WGS sequence"/>
</dbReference>
<dbReference type="InterPro" id="IPR001754">
    <property type="entry name" value="OMPdeCOase_dom"/>
</dbReference>
<keyword evidence="4 9" id="KW-0210">Decarboxylase</keyword>
<feature type="active site" description="For OMPdecase activity" evidence="7">
    <location>
        <position position="67"/>
    </location>
</feature>
<dbReference type="PROSITE" id="PS00156">
    <property type="entry name" value="OMPDECASE"/>
    <property type="match status" value="1"/>
</dbReference>
<dbReference type="Gene3D" id="3.20.20.70">
    <property type="entry name" value="Aldolase class I"/>
    <property type="match status" value="1"/>
</dbReference>
<reference evidence="11 13" key="2">
    <citation type="journal article" date="2017" name="BMC Genomics">
        <title>Genomic analysis of methanogenic archaea reveals a shift towards energy conservation.</title>
        <authorList>
            <person name="Gilmore S.P."/>
            <person name="Henske J.K."/>
            <person name="Sexton J.A."/>
            <person name="Solomon K.V."/>
            <person name="Seppala S."/>
            <person name="Yoo J.I."/>
            <person name="Huyett L.M."/>
            <person name="Pressman A."/>
            <person name="Cogan J.Z."/>
            <person name="Kivenson V."/>
            <person name="Peng X."/>
            <person name="Tan Y."/>
            <person name="Valentine D.L."/>
            <person name="O'Malley M.A."/>
        </authorList>
    </citation>
    <scope>NUCLEOTIDE SEQUENCE [LARGE SCALE GENOMIC DNA]</scope>
    <source>
        <strain evidence="11 13">1R-7</strain>
    </source>
</reference>
<feature type="binding site" evidence="8">
    <location>
        <position position="34"/>
    </location>
    <ligand>
        <name>substrate</name>
    </ligand>
</feature>
<gene>
    <name evidence="11" type="ORF">ASJ82_06685</name>
    <name evidence="12" type="ORF">MSCUN_14400</name>
</gene>
<evidence type="ECO:0000256" key="4">
    <source>
        <dbReference type="ARBA" id="ARBA00022793"/>
    </source>
</evidence>
<dbReference type="EMBL" id="LWMS01000045">
    <property type="protein sequence ID" value="PWL07687.1"/>
    <property type="molecule type" value="Genomic_DNA"/>
</dbReference>
<feature type="binding site" evidence="8">
    <location>
        <position position="194"/>
    </location>
    <ligand>
        <name>substrate</name>
    </ligand>
</feature>
<dbReference type="GO" id="GO:0044205">
    <property type="term" value="P:'de novo' UMP biosynthetic process"/>
    <property type="evidence" value="ECO:0007669"/>
    <property type="project" value="UniProtKB-UniPathway"/>
</dbReference>
<comment type="caution">
    <text evidence="11">The sequence shown here is derived from an EMBL/GenBank/DDBJ whole genome shotgun (WGS) entry which is preliminary data.</text>
</comment>
<comment type="catalytic activity">
    <reaction evidence="9">
        <text>orotidine 5'-phosphate + H(+) = UMP + CO2</text>
        <dbReference type="Rhea" id="RHEA:11596"/>
        <dbReference type="ChEBI" id="CHEBI:15378"/>
        <dbReference type="ChEBI" id="CHEBI:16526"/>
        <dbReference type="ChEBI" id="CHEBI:57538"/>
        <dbReference type="ChEBI" id="CHEBI:57865"/>
        <dbReference type="EC" id="4.1.1.23"/>
    </reaction>
</comment>
<dbReference type="Pfam" id="PF00215">
    <property type="entry name" value="OMPdecase"/>
    <property type="match status" value="1"/>
</dbReference>